<keyword evidence="4 14" id="KW-0963">Cytoplasm</keyword>
<reference evidence="19 20" key="1">
    <citation type="submission" date="2020-07" db="EMBL/GenBank/DDBJ databases">
        <title>MOT database genomes.</title>
        <authorList>
            <person name="Joseph S."/>
            <person name="Aduse-Opoku J."/>
            <person name="Hashim A."/>
            <person name="Wade W."/>
            <person name="Curtis M."/>
        </authorList>
    </citation>
    <scope>NUCLEOTIDE SEQUENCE [LARGE SCALE GENOMIC DNA]</scope>
    <source>
        <strain evidence="19 20">WMus004</strain>
    </source>
</reference>
<evidence type="ECO:0000256" key="2">
    <source>
        <dbReference type="ARBA" id="ARBA00004752"/>
    </source>
</evidence>
<comment type="similarity">
    <text evidence="14">Belongs to the MurCDEF family.</text>
</comment>
<dbReference type="GO" id="GO:0009252">
    <property type="term" value="P:peptidoglycan biosynthetic process"/>
    <property type="evidence" value="ECO:0007669"/>
    <property type="project" value="UniProtKB-UniRule"/>
</dbReference>
<dbReference type="InterPro" id="IPR036615">
    <property type="entry name" value="Mur_ligase_C_dom_sf"/>
</dbReference>
<protein>
    <recommendedName>
        <fullName evidence="3 14">UDP-N-acetylmuramate--L-alanine ligase</fullName>
        <ecNumber evidence="3 14">6.3.2.8</ecNumber>
    </recommendedName>
    <alternativeName>
        <fullName evidence="14">UDP-N-acetylmuramoyl-L-alanine synthetase</fullName>
    </alternativeName>
</protein>
<dbReference type="GO" id="GO:0071555">
    <property type="term" value="P:cell wall organization"/>
    <property type="evidence" value="ECO:0007669"/>
    <property type="project" value="UniProtKB-KW"/>
</dbReference>
<comment type="catalytic activity">
    <reaction evidence="13 14">
        <text>UDP-N-acetyl-alpha-D-muramate + L-alanine + ATP = UDP-N-acetyl-alpha-D-muramoyl-L-alanine + ADP + phosphate + H(+)</text>
        <dbReference type="Rhea" id="RHEA:23372"/>
        <dbReference type="ChEBI" id="CHEBI:15378"/>
        <dbReference type="ChEBI" id="CHEBI:30616"/>
        <dbReference type="ChEBI" id="CHEBI:43474"/>
        <dbReference type="ChEBI" id="CHEBI:57972"/>
        <dbReference type="ChEBI" id="CHEBI:70757"/>
        <dbReference type="ChEBI" id="CHEBI:83898"/>
        <dbReference type="ChEBI" id="CHEBI:456216"/>
        <dbReference type="EC" id="6.3.2.8"/>
    </reaction>
</comment>
<comment type="subcellular location">
    <subcellularLocation>
        <location evidence="1 14">Cytoplasm</location>
    </subcellularLocation>
</comment>
<comment type="function">
    <text evidence="14">Cell wall formation.</text>
</comment>
<evidence type="ECO:0000256" key="14">
    <source>
        <dbReference type="HAMAP-Rule" id="MF_00046"/>
    </source>
</evidence>
<evidence type="ECO:0000259" key="17">
    <source>
        <dbReference type="Pfam" id="PF02875"/>
    </source>
</evidence>
<keyword evidence="7 14" id="KW-0547">Nucleotide-binding</keyword>
<dbReference type="InterPro" id="IPR005758">
    <property type="entry name" value="UDP-N-AcMur_Ala_ligase_MurC"/>
</dbReference>
<dbReference type="NCBIfam" id="TIGR01082">
    <property type="entry name" value="murC"/>
    <property type="match status" value="1"/>
</dbReference>
<keyword evidence="6 14" id="KW-0132">Cell division</keyword>
<dbReference type="AlphaFoldDB" id="A0A853EKU1"/>
<evidence type="ECO:0000256" key="6">
    <source>
        <dbReference type="ARBA" id="ARBA00022618"/>
    </source>
</evidence>
<keyword evidence="9 14" id="KW-0133">Cell shape</keyword>
<dbReference type="SUPFAM" id="SSF53623">
    <property type="entry name" value="MurD-like peptide ligases, catalytic domain"/>
    <property type="match status" value="1"/>
</dbReference>
<sequence>MSPTHDHPQAPAPERAQDEAPAPAAPARAASGPGAEPARALAGRAFHLIGVGGAGMSVVAQLLEARGARVSGSDAVGGPAFERLAGLGLPVHRGHEAHQVPPEATVVVSTAIRQDNPELVVARRRGQEVIHRSQALALAAQGLDFVAVAGAHGKTTTSGMLAQALRVAGQDPSFAIGGTVRALGTGAHLGGGSAFVAEADESDRSFLNYSPRVEIVTNVEPDHLDNYGTTEAFEQAFVDFAHRLRPDGLLVACAQDAGSLRLARRAAQDGLRVVTFSFHRPQDLPGGAAVGEGHVHLEILQRGAASTRAVLTLSRWEPQGVPQQVAQATLELAVPADHVALDAAGAWVAGIELGVEPEAMARALGAFGGTGRRFEQRGEADGVLVIDDYAHHPTEIEALLSSARQVAQGRGGRILVLFQPHLFSRTQAFADRFATALSGAEVVVVTDIYPAREAQADFPGITGRTITGRMSAQGVHFVPQRLEAARTIADLARPGDLVLTVGAGDVTELGAEVLQALARREPGGPAQGLPRPAGAAETGERQDR</sequence>
<dbReference type="GO" id="GO:0008360">
    <property type="term" value="P:regulation of cell shape"/>
    <property type="evidence" value="ECO:0007669"/>
    <property type="project" value="UniProtKB-KW"/>
</dbReference>
<dbReference type="PANTHER" id="PTHR43445:SF3">
    <property type="entry name" value="UDP-N-ACETYLMURAMATE--L-ALANINE LIGASE"/>
    <property type="match status" value="1"/>
</dbReference>
<feature type="region of interest" description="Disordered" evidence="15">
    <location>
        <begin position="518"/>
        <end position="544"/>
    </location>
</feature>
<dbReference type="InterPro" id="IPR013221">
    <property type="entry name" value="Mur_ligase_cen"/>
</dbReference>
<evidence type="ECO:0000256" key="15">
    <source>
        <dbReference type="SAM" id="MobiDB-lite"/>
    </source>
</evidence>
<keyword evidence="5 14" id="KW-0436">Ligase</keyword>
<feature type="compositionally biased region" description="Low complexity" evidence="15">
    <location>
        <begin position="19"/>
        <end position="36"/>
    </location>
</feature>
<evidence type="ECO:0000256" key="1">
    <source>
        <dbReference type="ARBA" id="ARBA00004496"/>
    </source>
</evidence>
<dbReference type="GO" id="GO:0005524">
    <property type="term" value="F:ATP binding"/>
    <property type="evidence" value="ECO:0007669"/>
    <property type="project" value="UniProtKB-UniRule"/>
</dbReference>
<evidence type="ECO:0000256" key="13">
    <source>
        <dbReference type="ARBA" id="ARBA00047833"/>
    </source>
</evidence>
<keyword evidence="8 14" id="KW-0067">ATP-binding</keyword>
<feature type="binding site" evidence="14">
    <location>
        <begin position="150"/>
        <end position="156"/>
    </location>
    <ligand>
        <name>ATP</name>
        <dbReference type="ChEBI" id="CHEBI:30616"/>
    </ligand>
</feature>
<feature type="domain" description="Mur ligase N-terminal catalytic" evidence="16">
    <location>
        <begin position="46"/>
        <end position="141"/>
    </location>
</feature>
<dbReference type="Pfam" id="PF08245">
    <property type="entry name" value="Mur_ligase_M"/>
    <property type="match status" value="1"/>
</dbReference>
<name>A0A853EKU1_9ACTO</name>
<dbReference type="RefSeq" id="WP_179900146.1">
    <property type="nucleotide sequence ID" value="NZ_JACBXV010000041.1"/>
</dbReference>
<dbReference type="GO" id="GO:0005737">
    <property type="term" value="C:cytoplasm"/>
    <property type="evidence" value="ECO:0007669"/>
    <property type="project" value="UniProtKB-SubCell"/>
</dbReference>
<dbReference type="InterPro" id="IPR050061">
    <property type="entry name" value="MurCDEF_pg_biosynth"/>
</dbReference>
<dbReference type="UniPathway" id="UPA00219"/>
<dbReference type="InterPro" id="IPR004101">
    <property type="entry name" value="Mur_ligase_C"/>
</dbReference>
<evidence type="ECO:0000256" key="7">
    <source>
        <dbReference type="ARBA" id="ARBA00022741"/>
    </source>
</evidence>
<dbReference type="HAMAP" id="MF_00046">
    <property type="entry name" value="MurC"/>
    <property type="match status" value="1"/>
</dbReference>
<feature type="domain" description="Mur ligase central" evidence="18">
    <location>
        <begin position="148"/>
        <end position="282"/>
    </location>
</feature>
<evidence type="ECO:0000259" key="18">
    <source>
        <dbReference type="Pfam" id="PF08245"/>
    </source>
</evidence>
<keyword evidence="12 14" id="KW-0961">Cell wall biogenesis/degradation</keyword>
<dbReference type="Gene3D" id="3.90.190.20">
    <property type="entry name" value="Mur ligase, C-terminal domain"/>
    <property type="match status" value="1"/>
</dbReference>
<comment type="pathway">
    <text evidence="2 14">Cell wall biogenesis; peptidoglycan biosynthesis.</text>
</comment>
<feature type="region of interest" description="Disordered" evidence="15">
    <location>
        <begin position="1"/>
        <end position="36"/>
    </location>
</feature>
<dbReference type="InterPro" id="IPR000713">
    <property type="entry name" value="Mur_ligase_N"/>
</dbReference>
<dbReference type="Proteomes" id="UP000572528">
    <property type="component" value="Unassembled WGS sequence"/>
</dbReference>
<evidence type="ECO:0000259" key="16">
    <source>
        <dbReference type="Pfam" id="PF01225"/>
    </source>
</evidence>
<evidence type="ECO:0000256" key="10">
    <source>
        <dbReference type="ARBA" id="ARBA00022984"/>
    </source>
</evidence>
<dbReference type="SUPFAM" id="SSF53244">
    <property type="entry name" value="MurD-like peptide ligases, peptide-binding domain"/>
    <property type="match status" value="1"/>
</dbReference>
<dbReference type="SUPFAM" id="SSF51984">
    <property type="entry name" value="MurCD N-terminal domain"/>
    <property type="match status" value="1"/>
</dbReference>
<gene>
    <name evidence="14" type="primary">murC</name>
    <name evidence="19" type="ORF">HZZ05_04695</name>
</gene>
<evidence type="ECO:0000256" key="4">
    <source>
        <dbReference type="ARBA" id="ARBA00022490"/>
    </source>
</evidence>
<dbReference type="Gene3D" id="3.40.1190.10">
    <property type="entry name" value="Mur-like, catalytic domain"/>
    <property type="match status" value="1"/>
</dbReference>
<evidence type="ECO:0000313" key="20">
    <source>
        <dbReference type="Proteomes" id="UP000572528"/>
    </source>
</evidence>
<keyword evidence="10 14" id="KW-0573">Peptidoglycan synthesis</keyword>
<dbReference type="EMBL" id="JACBXV010000041">
    <property type="protein sequence ID" value="NYS68822.1"/>
    <property type="molecule type" value="Genomic_DNA"/>
</dbReference>
<dbReference type="EC" id="6.3.2.8" evidence="3 14"/>
<organism evidence="19 20">
    <name type="scientific">Actinomyces bowdenii</name>
    <dbReference type="NCBI Taxonomy" id="131109"/>
    <lineage>
        <taxon>Bacteria</taxon>
        <taxon>Bacillati</taxon>
        <taxon>Actinomycetota</taxon>
        <taxon>Actinomycetes</taxon>
        <taxon>Actinomycetales</taxon>
        <taxon>Actinomycetaceae</taxon>
        <taxon>Actinomyces</taxon>
    </lineage>
</organism>
<proteinExistence type="inferred from homology"/>
<evidence type="ECO:0000256" key="12">
    <source>
        <dbReference type="ARBA" id="ARBA00023316"/>
    </source>
</evidence>
<dbReference type="InterPro" id="IPR036565">
    <property type="entry name" value="Mur-like_cat_sf"/>
</dbReference>
<keyword evidence="11 14" id="KW-0131">Cell cycle</keyword>
<feature type="domain" description="Mur ligase C-terminal" evidence="17">
    <location>
        <begin position="372"/>
        <end position="504"/>
    </location>
</feature>
<evidence type="ECO:0000256" key="3">
    <source>
        <dbReference type="ARBA" id="ARBA00012211"/>
    </source>
</evidence>
<dbReference type="Pfam" id="PF01225">
    <property type="entry name" value="Mur_ligase"/>
    <property type="match status" value="1"/>
</dbReference>
<evidence type="ECO:0000256" key="11">
    <source>
        <dbReference type="ARBA" id="ARBA00023306"/>
    </source>
</evidence>
<evidence type="ECO:0000256" key="8">
    <source>
        <dbReference type="ARBA" id="ARBA00022840"/>
    </source>
</evidence>
<comment type="caution">
    <text evidence="19">The sequence shown here is derived from an EMBL/GenBank/DDBJ whole genome shotgun (WGS) entry which is preliminary data.</text>
</comment>
<evidence type="ECO:0000313" key="19">
    <source>
        <dbReference type="EMBL" id="NYS68822.1"/>
    </source>
</evidence>
<dbReference type="Gene3D" id="3.40.50.720">
    <property type="entry name" value="NAD(P)-binding Rossmann-like Domain"/>
    <property type="match status" value="1"/>
</dbReference>
<dbReference type="GO" id="GO:0051301">
    <property type="term" value="P:cell division"/>
    <property type="evidence" value="ECO:0007669"/>
    <property type="project" value="UniProtKB-KW"/>
</dbReference>
<evidence type="ECO:0000256" key="9">
    <source>
        <dbReference type="ARBA" id="ARBA00022960"/>
    </source>
</evidence>
<dbReference type="PANTHER" id="PTHR43445">
    <property type="entry name" value="UDP-N-ACETYLMURAMATE--L-ALANINE LIGASE-RELATED"/>
    <property type="match status" value="1"/>
</dbReference>
<evidence type="ECO:0000256" key="5">
    <source>
        <dbReference type="ARBA" id="ARBA00022598"/>
    </source>
</evidence>
<dbReference type="GO" id="GO:0008763">
    <property type="term" value="F:UDP-N-acetylmuramate-L-alanine ligase activity"/>
    <property type="evidence" value="ECO:0007669"/>
    <property type="project" value="UniProtKB-UniRule"/>
</dbReference>
<dbReference type="Pfam" id="PF02875">
    <property type="entry name" value="Mur_ligase_C"/>
    <property type="match status" value="1"/>
</dbReference>
<accession>A0A853EKU1</accession>